<protein>
    <submittedName>
        <fullName evidence="2">Uncharacterized protein</fullName>
    </submittedName>
</protein>
<evidence type="ECO:0000313" key="2">
    <source>
        <dbReference type="EMBL" id="KAK5880554.1"/>
    </source>
</evidence>
<reference evidence="2 3" key="1">
    <citation type="journal article" date="2023" name="Mol. Biol. Evol.">
        <title>Genomics of Secondarily Temperate Adaptation in the Only Non-Antarctic Icefish.</title>
        <authorList>
            <person name="Rivera-Colon A.G."/>
            <person name="Rayamajhi N."/>
            <person name="Minhas B.F."/>
            <person name="Madrigal G."/>
            <person name="Bilyk K.T."/>
            <person name="Yoon V."/>
            <person name="Hune M."/>
            <person name="Gregory S."/>
            <person name="Cheng C.H.C."/>
            <person name="Catchen J.M."/>
        </authorList>
    </citation>
    <scope>NUCLEOTIDE SEQUENCE [LARGE SCALE GENOMIC DNA]</scope>
    <source>
        <strain evidence="2">JC2023a</strain>
    </source>
</reference>
<dbReference type="EMBL" id="JAULUE010002064">
    <property type="protein sequence ID" value="KAK5880554.1"/>
    <property type="molecule type" value="Genomic_DNA"/>
</dbReference>
<keyword evidence="3" id="KW-1185">Reference proteome</keyword>
<dbReference type="AlphaFoldDB" id="A0AAN8GK59"/>
<name>A0AAN8GK59_9TELE</name>
<dbReference type="Proteomes" id="UP001335648">
    <property type="component" value="Unassembled WGS sequence"/>
</dbReference>
<evidence type="ECO:0000256" key="1">
    <source>
        <dbReference type="SAM" id="MobiDB-lite"/>
    </source>
</evidence>
<gene>
    <name evidence="2" type="ORF">CesoFtcFv8_023568</name>
</gene>
<proteinExistence type="predicted"/>
<feature type="region of interest" description="Disordered" evidence="1">
    <location>
        <begin position="24"/>
        <end position="55"/>
    </location>
</feature>
<feature type="compositionally biased region" description="Polar residues" evidence="1">
    <location>
        <begin position="34"/>
        <end position="55"/>
    </location>
</feature>
<organism evidence="2 3">
    <name type="scientific">Champsocephalus esox</name>
    <name type="common">pike icefish</name>
    <dbReference type="NCBI Taxonomy" id="159716"/>
    <lineage>
        <taxon>Eukaryota</taxon>
        <taxon>Metazoa</taxon>
        <taxon>Chordata</taxon>
        <taxon>Craniata</taxon>
        <taxon>Vertebrata</taxon>
        <taxon>Euteleostomi</taxon>
        <taxon>Actinopterygii</taxon>
        <taxon>Neopterygii</taxon>
        <taxon>Teleostei</taxon>
        <taxon>Neoteleostei</taxon>
        <taxon>Acanthomorphata</taxon>
        <taxon>Eupercaria</taxon>
        <taxon>Perciformes</taxon>
        <taxon>Notothenioidei</taxon>
        <taxon>Channichthyidae</taxon>
        <taxon>Champsocephalus</taxon>
    </lineage>
</organism>
<accession>A0AAN8GK59</accession>
<comment type="caution">
    <text evidence="2">The sequence shown here is derived from an EMBL/GenBank/DDBJ whole genome shotgun (WGS) entry which is preliminary data.</text>
</comment>
<sequence>MQLSLDLYLPVRWTDRQMFSGQTHRAQARIDNYPGSSALPSTPSRRSSQCSGDTQHNCRSFDVTLLRKPLTSALST</sequence>
<evidence type="ECO:0000313" key="3">
    <source>
        <dbReference type="Proteomes" id="UP001335648"/>
    </source>
</evidence>